<dbReference type="GO" id="GO:0005874">
    <property type="term" value="C:microtubule"/>
    <property type="evidence" value="ECO:0007669"/>
    <property type="project" value="UniProtKB-KW"/>
</dbReference>
<feature type="compositionally biased region" description="Low complexity" evidence="11">
    <location>
        <begin position="407"/>
        <end position="421"/>
    </location>
</feature>
<evidence type="ECO:0000256" key="4">
    <source>
        <dbReference type="ARBA" id="ARBA00022490"/>
    </source>
</evidence>
<dbReference type="InterPro" id="IPR027417">
    <property type="entry name" value="P-loop_NTPase"/>
</dbReference>
<name>A0A194SB88_RHOGW</name>
<dbReference type="PANTHER" id="PTHR12688:SF0">
    <property type="entry name" value="DYNEIN LIGHT INTERMEDIATE CHAIN"/>
    <property type="match status" value="1"/>
</dbReference>
<organism evidence="12 13">
    <name type="scientific">Rhodotorula graminis (strain WP1)</name>
    <dbReference type="NCBI Taxonomy" id="578459"/>
    <lineage>
        <taxon>Eukaryota</taxon>
        <taxon>Fungi</taxon>
        <taxon>Dikarya</taxon>
        <taxon>Basidiomycota</taxon>
        <taxon>Pucciniomycotina</taxon>
        <taxon>Microbotryomycetes</taxon>
        <taxon>Sporidiobolales</taxon>
        <taxon>Sporidiobolaceae</taxon>
        <taxon>Rhodotorula</taxon>
    </lineage>
</organism>
<dbReference type="STRING" id="578459.A0A194SB88"/>
<evidence type="ECO:0000313" key="12">
    <source>
        <dbReference type="EMBL" id="KPV77988.1"/>
    </source>
</evidence>
<feature type="region of interest" description="Disordered" evidence="11">
    <location>
        <begin position="533"/>
        <end position="607"/>
    </location>
</feature>
<dbReference type="SUPFAM" id="SSF52540">
    <property type="entry name" value="P-loop containing nucleoside triphosphate hydrolases"/>
    <property type="match status" value="1"/>
</dbReference>
<dbReference type="GO" id="GO:0007018">
    <property type="term" value="P:microtubule-based movement"/>
    <property type="evidence" value="ECO:0007669"/>
    <property type="project" value="InterPro"/>
</dbReference>
<dbReference type="GO" id="GO:0005524">
    <property type="term" value="F:ATP binding"/>
    <property type="evidence" value="ECO:0007669"/>
    <property type="project" value="UniProtKB-KW"/>
</dbReference>
<dbReference type="RefSeq" id="XP_018274037.1">
    <property type="nucleotide sequence ID" value="XM_018415356.1"/>
</dbReference>
<evidence type="ECO:0000256" key="5">
    <source>
        <dbReference type="ARBA" id="ARBA00022701"/>
    </source>
</evidence>
<feature type="region of interest" description="Disordered" evidence="11">
    <location>
        <begin position="406"/>
        <end position="429"/>
    </location>
</feature>
<feature type="compositionally biased region" description="Low complexity" evidence="11">
    <location>
        <begin position="10"/>
        <end position="31"/>
    </location>
</feature>
<keyword evidence="6" id="KW-0547">Nucleotide-binding</keyword>
<accession>A0A194SB88</accession>
<evidence type="ECO:0000256" key="10">
    <source>
        <dbReference type="ARBA" id="ARBA00023212"/>
    </source>
</evidence>
<dbReference type="InterPro" id="IPR008467">
    <property type="entry name" value="Dynein1_light_intermed_chain"/>
</dbReference>
<keyword evidence="4" id="KW-0963">Cytoplasm</keyword>
<keyword evidence="7" id="KW-0067">ATP-binding</keyword>
<comment type="subcellular location">
    <subcellularLocation>
        <location evidence="1">Cytoplasm</location>
        <location evidence="1">Cytoskeleton</location>
    </subcellularLocation>
</comment>
<reference evidence="12 13" key="1">
    <citation type="journal article" date="2015" name="Front. Microbiol.">
        <title>Genome sequence of the plant growth promoting endophytic yeast Rhodotorula graminis WP1.</title>
        <authorList>
            <person name="Firrincieli A."/>
            <person name="Otillar R."/>
            <person name="Salamov A."/>
            <person name="Schmutz J."/>
            <person name="Khan Z."/>
            <person name="Redman R.S."/>
            <person name="Fleck N.D."/>
            <person name="Lindquist E."/>
            <person name="Grigoriev I.V."/>
            <person name="Doty S.L."/>
        </authorList>
    </citation>
    <scope>NUCLEOTIDE SEQUENCE [LARGE SCALE GENOMIC DNA]</scope>
    <source>
        <strain evidence="12 13">WP1</strain>
    </source>
</reference>
<keyword evidence="5" id="KW-0493">Microtubule</keyword>
<dbReference type="GO" id="GO:0035974">
    <property type="term" value="C:meiotic spindle pole body"/>
    <property type="evidence" value="ECO:0007669"/>
    <property type="project" value="TreeGrafter"/>
</dbReference>
<feature type="compositionally biased region" description="Low complexity" evidence="11">
    <location>
        <begin position="647"/>
        <end position="683"/>
    </location>
</feature>
<evidence type="ECO:0000256" key="8">
    <source>
        <dbReference type="ARBA" id="ARBA00023017"/>
    </source>
</evidence>
<keyword evidence="10" id="KW-0206">Cytoskeleton</keyword>
<evidence type="ECO:0000256" key="7">
    <source>
        <dbReference type="ARBA" id="ARBA00022840"/>
    </source>
</evidence>
<dbReference type="GO" id="GO:0045504">
    <property type="term" value="F:dynein heavy chain binding"/>
    <property type="evidence" value="ECO:0007669"/>
    <property type="project" value="TreeGrafter"/>
</dbReference>
<sequence length="695" mass="71097">MPAPPSMRGSTTPSSLAAPAPPTTASSSSAPGVVLPGDGDLWSNILDSVKGSRSTPSKPCFVLGAPHSGKSTLVDRLRSPTGEPSSSTAHKGKETALNGVEQQQLDLGMSYDVIDVRDEGYDGDTLARLSVYQLSSPLPPYPSLLSLALVRDSIVLICLDWDRPWEFVRQLEQWVILLDELLGRAGKDKEGDQVDGREQLEAFIRSYAEPAAPGSTAPTTSSSSAAAALVDLDSPLPPGTLTDNLGVGLIFVCTKADQMNSLEREREFSEEQFDFVQQTLRTIALRYGAAVFYTAQTLPTSYAKLRQYIVHRLFSSPPSSTSLASPSSSAAQPTSPSAAVTSTRAISAAPSTVASFPFPHRANVVDHEAVLVPAGWDSWGKIRILRERFDCETVGRGWEVDLERKSAAGATSAAREGASAGADGGEGERGLENEYGMVVVDFDAEDSKVNLAPAVSAFDEQAFLREHYDVLQADTAADPRLAFRQPGSSSSSLTGMNGFGGALGPSVVGPMAGTSLDLPTVVSTMERARERADAGAGAAAAGASREERYRAGAMSRQSSSTSAGIRSPPLGGSTSGAPGLNGDRPSPTLSSSATFADRPSSRSSTSAAAGAAAPAASSAAGVAAGGNQVLADFFQSLLTARTAGTGAAAGSGAASAAGAGQAAPAAGGLRASVARGATPPSSSGGAGAGEKADGQ</sequence>
<evidence type="ECO:0000256" key="3">
    <source>
        <dbReference type="ARBA" id="ARBA00022448"/>
    </source>
</evidence>
<gene>
    <name evidence="12" type="ORF">RHOBADRAFT_50512</name>
</gene>
<dbReference type="AlphaFoldDB" id="A0A194SB88"/>
<evidence type="ECO:0000256" key="11">
    <source>
        <dbReference type="SAM" id="MobiDB-lite"/>
    </source>
</evidence>
<evidence type="ECO:0000256" key="2">
    <source>
        <dbReference type="ARBA" id="ARBA00006831"/>
    </source>
</evidence>
<proteinExistence type="inferred from homology"/>
<dbReference type="GO" id="GO:0000226">
    <property type="term" value="P:microtubule cytoskeleton organization"/>
    <property type="evidence" value="ECO:0007669"/>
    <property type="project" value="TreeGrafter"/>
</dbReference>
<dbReference type="InterPro" id="IPR022780">
    <property type="entry name" value="Dynein_light_int_chain"/>
</dbReference>
<evidence type="ECO:0000256" key="6">
    <source>
        <dbReference type="ARBA" id="ARBA00022741"/>
    </source>
</evidence>
<dbReference type="Pfam" id="PF05783">
    <property type="entry name" value="DLIC"/>
    <property type="match status" value="2"/>
</dbReference>
<dbReference type="OMA" id="WTRPWSF"/>
<keyword evidence="9" id="KW-0505">Motor protein</keyword>
<dbReference type="OrthoDB" id="27603at2759"/>
<feature type="compositionally biased region" description="Low complexity" evidence="11">
    <location>
        <begin position="534"/>
        <end position="543"/>
    </location>
</feature>
<feature type="compositionally biased region" description="Polar residues" evidence="11">
    <location>
        <begin position="555"/>
        <end position="564"/>
    </location>
</feature>
<evidence type="ECO:0000256" key="9">
    <source>
        <dbReference type="ARBA" id="ARBA00023175"/>
    </source>
</evidence>
<feature type="region of interest" description="Disordered" evidence="11">
    <location>
        <begin position="1"/>
        <end position="97"/>
    </location>
</feature>
<keyword evidence="13" id="KW-1185">Reference proteome</keyword>
<dbReference type="Proteomes" id="UP000053890">
    <property type="component" value="Unassembled WGS sequence"/>
</dbReference>
<dbReference type="PANTHER" id="PTHR12688">
    <property type="entry name" value="DYNEIN LIGHT INTERMEDIATE CHAIN"/>
    <property type="match status" value="1"/>
</dbReference>
<keyword evidence="8" id="KW-0243">Dynein</keyword>
<dbReference type="EMBL" id="KQ474073">
    <property type="protein sequence ID" value="KPV77988.1"/>
    <property type="molecule type" value="Genomic_DNA"/>
</dbReference>
<evidence type="ECO:0000256" key="1">
    <source>
        <dbReference type="ARBA" id="ARBA00004245"/>
    </source>
</evidence>
<comment type="similarity">
    <text evidence="2">Belongs to the dynein light intermediate chain family.</text>
</comment>
<dbReference type="GeneID" id="28975804"/>
<protein>
    <recommendedName>
        <fullName evidence="14">Dynein light intermediate chain</fullName>
    </recommendedName>
</protein>
<feature type="region of interest" description="Disordered" evidence="11">
    <location>
        <begin position="647"/>
        <end position="695"/>
    </location>
</feature>
<evidence type="ECO:0000313" key="13">
    <source>
        <dbReference type="Proteomes" id="UP000053890"/>
    </source>
</evidence>
<keyword evidence="3" id="KW-0813">Transport</keyword>
<dbReference type="GO" id="GO:0005868">
    <property type="term" value="C:cytoplasmic dynein complex"/>
    <property type="evidence" value="ECO:0007669"/>
    <property type="project" value="InterPro"/>
</dbReference>
<evidence type="ECO:0008006" key="14">
    <source>
        <dbReference type="Google" id="ProtNLM"/>
    </source>
</evidence>